<organism evidence="1 2">
    <name type="scientific">Streptomyces cacaoi</name>
    <dbReference type="NCBI Taxonomy" id="1898"/>
    <lineage>
        <taxon>Bacteria</taxon>
        <taxon>Bacillati</taxon>
        <taxon>Actinomycetota</taxon>
        <taxon>Actinomycetes</taxon>
        <taxon>Kitasatosporales</taxon>
        <taxon>Streptomycetaceae</taxon>
        <taxon>Streptomyces</taxon>
    </lineage>
</organism>
<protein>
    <submittedName>
        <fullName evidence="1">Uncharacterized protein</fullName>
    </submittedName>
</protein>
<proteinExistence type="predicted"/>
<comment type="caution">
    <text evidence="1">The sequence shown here is derived from an EMBL/GenBank/DDBJ whole genome shotgun (WGS) entry which is preliminary data.</text>
</comment>
<dbReference type="AlphaFoldDB" id="A0A4Y3RDD0"/>
<sequence>MKRIEALTVNRCGEATATALPSVVGDEGSEKVLKVLRIRGDSRADEGRGCPRADGGPGARVKLRGCFP</sequence>
<keyword evidence="2" id="KW-1185">Reference proteome</keyword>
<evidence type="ECO:0000313" key="2">
    <source>
        <dbReference type="Proteomes" id="UP000319210"/>
    </source>
</evidence>
<name>A0A4Y3RDD0_STRCI</name>
<evidence type="ECO:0000313" key="1">
    <source>
        <dbReference type="EMBL" id="GEB53750.1"/>
    </source>
</evidence>
<gene>
    <name evidence="1" type="ORF">SCA03_63010</name>
</gene>
<dbReference type="EMBL" id="BJMM01000062">
    <property type="protein sequence ID" value="GEB53750.1"/>
    <property type="molecule type" value="Genomic_DNA"/>
</dbReference>
<dbReference type="Proteomes" id="UP000319210">
    <property type="component" value="Unassembled WGS sequence"/>
</dbReference>
<accession>A0A4Y3RDD0</accession>
<reference evidence="1 2" key="1">
    <citation type="submission" date="2019-06" db="EMBL/GenBank/DDBJ databases">
        <title>Whole genome shotgun sequence of Streptomyces cacaoi subsp. cacaoi NBRC 12748.</title>
        <authorList>
            <person name="Hosoyama A."/>
            <person name="Uohara A."/>
            <person name="Ohji S."/>
            <person name="Ichikawa N."/>
        </authorList>
    </citation>
    <scope>NUCLEOTIDE SEQUENCE [LARGE SCALE GENOMIC DNA]</scope>
    <source>
        <strain evidence="1 2">NBRC 12748</strain>
    </source>
</reference>